<dbReference type="EC" id="2.3.2.26" evidence="2"/>
<feature type="domain" description="HECT" evidence="8">
    <location>
        <begin position="427"/>
        <end position="755"/>
    </location>
</feature>
<dbReference type="Gene3D" id="3.30.2410.10">
    <property type="entry name" value="Hect, E3 ligase catalytic domain"/>
    <property type="match status" value="1"/>
</dbReference>
<keyword evidence="9" id="KW-0012">Acyltransferase</keyword>
<evidence type="ECO:0000256" key="2">
    <source>
        <dbReference type="ARBA" id="ARBA00012485"/>
    </source>
</evidence>
<evidence type="ECO:0000259" key="8">
    <source>
        <dbReference type="PROSITE" id="PS50237"/>
    </source>
</evidence>
<proteinExistence type="predicted"/>
<feature type="active site" description="Glycyl thioester intermediate" evidence="5">
    <location>
        <position position="724"/>
    </location>
</feature>
<keyword evidence="3 9" id="KW-0808">Transferase</keyword>
<dbReference type="PROSITE" id="PS50237">
    <property type="entry name" value="HECT"/>
    <property type="match status" value="1"/>
</dbReference>
<dbReference type="Pfam" id="PF00632">
    <property type="entry name" value="HECT"/>
    <property type="match status" value="1"/>
</dbReference>
<evidence type="ECO:0000256" key="5">
    <source>
        <dbReference type="PROSITE-ProRule" id="PRU00104"/>
    </source>
</evidence>
<dbReference type="SUPFAM" id="SSF56112">
    <property type="entry name" value="Protein kinase-like (PK-like)"/>
    <property type="match status" value="1"/>
</dbReference>
<comment type="catalytic activity">
    <reaction evidence="1">
        <text>S-ubiquitinyl-[E2 ubiquitin-conjugating enzyme]-L-cysteine + [acceptor protein]-L-lysine = [E2 ubiquitin-conjugating enzyme]-L-cysteine + N(6)-ubiquitinyl-[acceptor protein]-L-lysine.</text>
        <dbReference type="EC" id="2.3.2.26"/>
    </reaction>
</comment>
<gene>
    <name evidence="9" type="ORF">BLNAU_1399</name>
</gene>
<feature type="region of interest" description="Disordered" evidence="6">
    <location>
        <begin position="262"/>
        <end position="320"/>
    </location>
</feature>
<dbReference type="Gene3D" id="1.10.510.10">
    <property type="entry name" value="Transferase(Phosphotransferase) domain 1"/>
    <property type="match status" value="1"/>
</dbReference>
<dbReference type="Proteomes" id="UP001281761">
    <property type="component" value="Unassembled WGS sequence"/>
</dbReference>
<dbReference type="InterPro" id="IPR000719">
    <property type="entry name" value="Prot_kinase_dom"/>
</dbReference>
<dbReference type="PANTHER" id="PTHR45700:SF2">
    <property type="entry name" value="UBIQUITIN-PROTEIN LIGASE E3C"/>
    <property type="match status" value="1"/>
</dbReference>
<dbReference type="InterPro" id="IPR000569">
    <property type="entry name" value="HECT_dom"/>
</dbReference>
<name>A0ABQ9YJK0_9EUKA</name>
<accession>A0ABQ9YJK0</accession>
<dbReference type="SMART" id="SM00119">
    <property type="entry name" value="HECTc"/>
    <property type="match status" value="1"/>
</dbReference>
<dbReference type="PROSITE" id="PS50011">
    <property type="entry name" value="PROTEIN_KINASE_DOM"/>
    <property type="match status" value="1"/>
</dbReference>
<dbReference type="PANTHER" id="PTHR45700">
    <property type="entry name" value="UBIQUITIN-PROTEIN LIGASE E3C"/>
    <property type="match status" value="1"/>
</dbReference>
<evidence type="ECO:0000259" key="7">
    <source>
        <dbReference type="PROSITE" id="PS50011"/>
    </source>
</evidence>
<dbReference type="Gene3D" id="3.30.200.20">
    <property type="entry name" value="Phosphorylase Kinase, domain 1"/>
    <property type="match status" value="1"/>
</dbReference>
<dbReference type="Pfam" id="PF00069">
    <property type="entry name" value="Pkinase"/>
    <property type="match status" value="1"/>
</dbReference>
<dbReference type="InterPro" id="IPR044611">
    <property type="entry name" value="E3A/B/C-like"/>
</dbReference>
<dbReference type="Gene3D" id="3.30.2160.10">
    <property type="entry name" value="Hect, E3 ligase catalytic domain"/>
    <property type="match status" value="1"/>
</dbReference>
<evidence type="ECO:0000256" key="1">
    <source>
        <dbReference type="ARBA" id="ARBA00000885"/>
    </source>
</evidence>
<evidence type="ECO:0000256" key="4">
    <source>
        <dbReference type="ARBA" id="ARBA00022786"/>
    </source>
</evidence>
<dbReference type="InterPro" id="IPR011009">
    <property type="entry name" value="Kinase-like_dom_sf"/>
</dbReference>
<evidence type="ECO:0000256" key="3">
    <source>
        <dbReference type="ARBA" id="ARBA00022679"/>
    </source>
</evidence>
<dbReference type="EMBL" id="JARBJD010000005">
    <property type="protein sequence ID" value="KAK2963830.1"/>
    <property type="molecule type" value="Genomic_DNA"/>
</dbReference>
<dbReference type="SUPFAM" id="SSF56204">
    <property type="entry name" value="Hect, E3 ligase catalytic domain"/>
    <property type="match status" value="1"/>
</dbReference>
<reference evidence="9 10" key="1">
    <citation type="journal article" date="2022" name="bioRxiv">
        <title>Genomics of Preaxostyla Flagellates Illuminates Evolutionary Transitions and the Path Towards Mitochondrial Loss.</title>
        <authorList>
            <person name="Novak L.V.F."/>
            <person name="Treitli S.C."/>
            <person name="Pyrih J."/>
            <person name="Halakuc P."/>
            <person name="Pipaliya S.V."/>
            <person name="Vacek V."/>
            <person name="Brzon O."/>
            <person name="Soukal P."/>
            <person name="Eme L."/>
            <person name="Dacks J.B."/>
            <person name="Karnkowska A."/>
            <person name="Elias M."/>
            <person name="Hampl V."/>
        </authorList>
    </citation>
    <scope>NUCLEOTIDE SEQUENCE [LARGE SCALE GENOMIC DNA]</scope>
    <source>
        <strain evidence="9">NAU3</strain>
        <tissue evidence="9">Gut</tissue>
    </source>
</reference>
<protein>
    <recommendedName>
        <fullName evidence="2">HECT-type E3 ubiquitin transferase</fullName>
        <ecNumber evidence="2">2.3.2.26</ecNumber>
    </recommendedName>
</protein>
<comment type="caution">
    <text evidence="9">The sequence shown here is derived from an EMBL/GenBank/DDBJ whole genome shotgun (WGS) entry which is preliminary data.</text>
</comment>
<organism evidence="9 10">
    <name type="scientific">Blattamonas nauphoetae</name>
    <dbReference type="NCBI Taxonomy" id="2049346"/>
    <lineage>
        <taxon>Eukaryota</taxon>
        <taxon>Metamonada</taxon>
        <taxon>Preaxostyla</taxon>
        <taxon>Oxymonadida</taxon>
        <taxon>Blattamonas</taxon>
    </lineage>
</organism>
<dbReference type="GO" id="GO:0061630">
    <property type="term" value="F:ubiquitin protein ligase activity"/>
    <property type="evidence" value="ECO:0007669"/>
    <property type="project" value="UniProtKB-EC"/>
</dbReference>
<keyword evidence="4 5" id="KW-0833">Ubl conjugation pathway</keyword>
<feature type="domain" description="Protein kinase" evidence="7">
    <location>
        <begin position="11"/>
        <end position="245"/>
    </location>
</feature>
<sequence length="755" mass="86081">MTDSIQVPVGYSFVRIINTGGFGTVVEMIEKSTKKHYAGKIVQCLTQKHKDRFDREVGRLKTFSHPRITKLKESVTMESDRVMVMELGGKSLADVVRDYSERNILMPRGVCDFGAAELEDDSSSQSVMSQLYVSPERMESETGKATCKADVWSLGVVLYWLLFGEPPFKAKNPVQLIRAISSFKATSIKNTCGDEERALLMRMMDPVCLLPAIDHPSLSFFLFSFDQCAESRVTSRQLYRGKAFRCIVNTIEGVWKLNDEERTKREKEVEGKQKAERERRKMEEEKKKAESERARMEEEKKKAESERARMEEEKKKAETERLSAEEKVRRLETKLKTITSEKATVEKNLTERTQTLLRLKEQQTIRLNPDSLQNWMKSHSTPLTSRQKEFVKALHSIQPFVQNVNRRITVPHDVSIEGTMEAFSALTVDQLRESFYVMIEGTSAIDLNGVKRWCFTNLVERLMDPDDQHLFVVDGHSDGRMMIANDSQTRSPEFLEKYRFVGVVLGKMLLEGIPVPFRFNEFIWKQLQGYPTVSLDLSFVNPNLASGLSELLSFSDDELTELELHWTTTLPDGTSTELIPEGETKILCHSDLALFHELAAGAVLQWYSPQLMAMRAGLTSLVPQDVLRMLSPTELEITVCGEDTIDVEKWKQATKNSDPLRTQHPVTNAFWQVMETSTDDVRKAILRLQCGRTSLSILQQNGKPTFTLNLLHSKGPFMPIGNMCIQRLDLPDVSDVDVMRTLILLAIKKRALPND</sequence>
<keyword evidence="10" id="KW-1185">Reference proteome</keyword>
<evidence type="ECO:0000256" key="6">
    <source>
        <dbReference type="SAM" id="MobiDB-lite"/>
    </source>
</evidence>
<dbReference type="Gene3D" id="3.90.1750.10">
    <property type="entry name" value="Hect, E3 ligase catalytic domains"/>
    <property type="match status" value="1"/>
</dbReference>
<evidence type="ECO:0000313" key="10">
    <source>
        <dbReference type="Proteomes" id="UP001281761"/>
    </source>
</evidence>
<evidence type="ECO:0000313" key="9">
    <source>
        <dbReference type="EMBL" id="KAK2963830.1"/>
    </source>
</evidence>
<dbReference type="InterPro" id="IPR035983">
    <property type="entry name" value="Hect_E3_ubiquitin_ligase"/>
</dbReference>